<dbReference type="Pfam" id="PF06026">
    <property type="entry name" value="Rib_5-P_isom_A"/>
    <property type="match status" value="1"/>
</dbReference>
<evidence type="ECO:0000313" key="4">
    <source>
        <dbReference type="Proteomes" id="UP000830835"/>
    </source>
</evidence>
<dbReference type="PANTHER" id="PTHR43748:SF3">
    <property type="entry name" value="RIBOSE-5-PHOSPHATE ISOMERASE 3, CHLOROPLASTIC-RELATED"/>
    <property type="match status" value="1"/>
</dbReference>
<dbReference type="NCBIfam" id="TIGR00021">
    <property type="entry name" value="rpiA"/>
    <property type="match status" value="1"/>
</dbReference>
<evidence type="ECO:0000256" key="2">
    <source>
        <dbReference type="HAMAP-Rule" id="MF_00170"/>
    </source>
</evidence>
<comment type="similarity">
    <text evidence="2">Belongs to the ribose 5-phosphate isomerase family.</text>
</comment>
<dbReference type="InterPro" id="IPR020672">
    <property type="entry name" value="Ribose5P_isomerase_typA_subgr"/>
</dbReference>
<sequence length="231" mass="24309">MATQDELKQAAARAAAHKVQSGMVVGLGTGSTAAFAVSALAERMQTEGLKLIGVPTSVRTAEQARSLGIPLATLEEQPHLDMAIDGADEIEIGSLNLIKGAGGALLREKLVEASAAELIIIADASKKVTQLGTRFALPVEVVRFGWKATFARVEALGCTPVLRLDEKGDPYLTDEQHYILDCQFGPMADPAKLADQLKGTVGVVEHGLFIGMAKEAIIALQDGIETLVPTP</sequence>
<comment type="function">
    <text evidence="2">Catalyzes the reversible conversion of ribose-5-phosphate to ribulose 5-phosphate.</text>
</comment>
<dbReference type="EMBL" id="JAFIRA010000005">
    <property type="protein sequence ID" value="MCJ2542022.1"/>
    <property type="molecule type" value="Genomic_DNA"/>
</dbReference>
<gene>
    <name evidence="2 3" type="primary">rpiA</name>
    <name evidence="3" type="ORF">JX360_03720</name>
</gene>
<feature type="binding site" evidence="2">
    <location>
        <begin position="99"/>
        <end position="102"/>
    </location>
    <ligand>
        <name>substrate</name>
    </ligand>
</feature>
<comment type="pathway">
    <text evidence="2">Carbohydrate degradation; pentose phosphate pathway; D-ribose 5-phosphate from D-ribulose 5-phosphate (non-oxidative stage): step 1/1.</text>
</comment>
<dbReference type="SUPFAM" id="SSF100950">
    <property type="entry name" value="NagB/RpiA/CoA transferase-like"/>
    <property type="match status" value="1"/>
</dbReference>
<dbReference type="SUPFAM" id="SSF75445">
    <property type="entry name" value="D-ribose-5-phosphate isomerase (RpiA), lid domain"/>
    <property type="match status" value="1"/>
</dbReference>
<accession>A0ABT0C8H8</accession>
<evidence type="ECO:0000313" key="3">
    <source>
        <dbReference type="EMBL" id="MCJ2542022.1"/>
    </source>
</evidence>
<dbReference type="EC" id="5.3.1.6" evidence="2"/>
<dbReference type="PANTHER" id="PTHR43748">
    <property type="entry name" value="RIBOSE-5-PHOSPHATE ISOMERASE 3, CHLOROPLASTIC-RELATED"/>
    <property type="match status" value="1"/>
</dbReference>
<reference evidence="3" key="1">
    <citation type="submission" date="2021-02" db="EMBL/GenBank/DDBJ databases">
        <title>The CRISPR/cas machinery reduction and long-range gene transfer in the hot spring cyanobacterium Synechococcus.</title>
        <authorList>
            <person name="Dvorak P."/>
            <person name="Jahodarova E."/>
            <person name="Hasler P."/>
            <person name="Poulickova A."/>
        </authorList>
    </citation>
    <scope>NUCLEOTIDE SEQUENCE</scope>
    <source>
        <strain evidence="3">Rupite</strain>
    </source>
</reference>
<dbReference type="InterPro" id="IPR004788">
    <property type="entry name" value="Ribose5P_isomerase_type_A"/>
</dbReference>
<dbReference type="Proteomes" id="UP000830835">
    <property type="component" value="Unassembled WGS sequence"/>
</dbReference>
<protein>
    <recommendedName>
        <fullName evidence="2">Ribose-5-phosphate isomerase A</fullName>
        <ecNumber evidence="2">5.3.1.6</ecNumber>
    </recommendedName>
    <alternativeName>
        <fullName evidence="2">Phosphoriboisomerase A</fullName>
        <shortName evidence="2">PRI</shortName>
    </alternativeName>
</protein>
<dbReference type="InterPro" id="IPR050262">
    <property type="entry name" value="Ribose-5P_isomerase"/>
</dbReference>
<dbReference type="InterPro" id="IPR037171">
    <property type="entry name" value="NagB/RpiA_transferase-like"/>
</dbReference>
<comment type="caution">
    <text evidence="3">The sequence shown here is derived from an EMBL/GenBank/DDBJ whole genome shotgun (WGS) entry which is preliminary data.</text>
</comment>
<keyword evidence="4" id="KW-1185">Reference proteome</keyword>
<dbReference type="NCBIfam" id="NF001924">
    <property type="entry name" value="PRK00702.1"/>
    <property type="match status" value="1"/>
</dbReference>
<dbReference type="Gene3D" id="3.30.70.260">
    <property type="match status" value="1"/>
</dbReference>
<organism evidence="3 4">
    <name type="scientific">Thermostichus vulcanus str. 'Rupite'</name>
    <dbReference type="NCBI Taxonomy" id="2813851"/>
    <lineage>
        <taxon>Bacteria</taxon>
        <taxon>Bacillati</taxon>
        <taxon>Cyanobacteriota</taxon>
        <taxon>Cyanophyceae</taxon>
        <taxon>Thermostichales</taxon>
        <taxon>Thermostichaceae</taxon>
        <taxon>Thermostichus</taxon>
    </lineage>
</organism>
<comment type="catalytic activity">
    <reaction evidence="2">
        <text>aldehydo-D-ribose 5-phosphate = D-ribulose 5-phosphate</text>
        <dbReference type="Rhea" id="RHEA:14657"/>
        <dbReference type="ChEBI" id="CHEBI:58121"/>
        <dbReference type="ChEBI" id="CHEBI:58273"/>
        <dbReference type="EC" id="5.3.1.6"/>
    </reaction>
</comment>
<comment type="subunit">
    <text evidence="2">Homodimer.</text>
</comment>
<dbReference type="RefSeq" id="WP_244349231.1">
    <property type="nucleotide sequence ID" value="NZ_JAFIRA010000005.1"/>
</dbReference>
<dbReference type="GO" id="GO:0004751">
    <property type="term" value="F:ribose-5-phosphate isomerase activity"/>
    <property type="evidence" value="ECO:0007669"/>
    <property type="project" value="UniProtKB-EC"/>
</dbReference>
<dbReference type="CDD" id="cd01398">
    <property type="entry name" value="RPI_A"/>
    <property type="match status" value="1"/>
</dbReference>
<feature type="binding site" evidence="2">
    <location>
        <begin position="85"/>
        <end position="88"/>
    </location>
    <ligand>
        <name>substrate</name>
    </ligand>
</feature>
<evidence type="ECO:0000256" key="1">
    <source>
        <dbReference type="ARBA" id="ARBA00023235"/>
    </source>
</evidence>
<proteinExistence type="inferred from homology"/>
<dbReference type="Gene3D" id="3.40.50.1360">
    <property type="match status" value="1"/>
</dbReference>
<keyword evidence="1 2" id="KW-0413">Isomerase</keyword>
<feature type="binding site" evidence="2">
    <location>
        <position position="126"/>
    </location>
    <ligand>
        <name>substrate</name>
    </ligand>
</feature>
<feature type="binding site" evidence="2">
    <location>
        <begin position="29"/>
        <end position="32"/>
    </location>
    <ligand>
        <name>substrate</name>
    </ligand>
</feature>
<name>A0ABT0C8H8_THEVL</name>
<dbReference type="HAMAP" id="MF_00170">
    <property type="entry name" value="Rib_5P_isom_A"/>
    <property type="match status" value="1"/>
</dbReference>
<feature type="active site" description="Proton acceptor" evidence="2">
    <location>
        <position position="108"/>
    </location>
</feature>